<keyword evidence="4" id="KW-1185">Reference proteome</keyword>
<dbReference type="SUPFAM" id="SSF46565">
    <property type="entry name" value="Chaperone J-domain"/>
    <property type="match status" value="1"/>
</dbReference>
<dbReference type="InterPro" id="IPR036869">
    <property type="entry name" value="J_dom_sf"/>
</dbReference>
<feature type="transmembrane region" description="Helical" evidence="2">
    <location>
        <begin position="975"/>
        <end position="994"/>
    </location>
</feature>
<evidence type="ECO:0000313" key="3">
    <source>
        <dbReference type="EMBL" id="KAG5445678.1"/>
    </source>
</evidence>
<sequence length="995" mass="111236">MVPNDPVKASSPSTLTARGSKFERVRVGCAPVGTAQRHTARNPKIPALSGPMDSMEKSHALQSSVVSALFDARQLIWTELSSVISGRQLQSFYTAKPLCSTCSRDIALSDKISVVKEHGRPTDKLSPRRARTYRTHFGGHSEARKRLRSNTSLSSSSPVSSTIGRGLGNAFPPRWDTKPAQKRHCTRASLGVIPSFPMTLVRDAQSLDEVDDDFHEKPTRRDGVSPAPLQKPSAVVGTVTSKKKLAATPKGQAFRMTEFSPPTQQFDASFAIENAVNHSDLAAVEITRLDSLASTAPYMREDTADEQESITLSMDTQQQSSKFVFRRPPSSRSRSRLVASQLLQRHRGLALRAHQNRRTVRAKHRQVSKRHSLTRNKRKDLDETTADASLPSDFLESEYSLRIPEVKLEVNSVFGVVTEVGRAESAAECDVRRAKQSVLVHGPEERVFKFGWGSPTATDRQLFKRPEAPVAQTTSSSKPTQAGKSQSVLNQVDDLETQLSSQYPESMDAPLPNQVHGIRNEERPSSESLVSKEDKENRVPSVPQVALGSEALGSRCEVKVVGPVERNKEARRQLTGHSCASCKEYYTSLGLSSPQVANRIHRCSKHRSLHGSPPSTPKGFWDISIPDSEYPVKFEDSGKEQIKRSRRRHPLNFPDKSGPSTDPERVHRPDACLRDAGKHSTKYYTSLSAIGLAAQCKIIAEAFVRTCKNFQYSIRIFSALLSQLMDAKRLNNGCTIRRPTEGYDFIIHRILDIWLRTQSCGKPSVPRIRCWLGSFVRIHETCKFCNSCYARLSQSFDINRSDQIVTVLFLVVFNHSRYATQTRVKDYYSVLQVKPTASQAEIKNAYLELSKKYHPDTAEPNSNSKSRFVDLTEAYSVLGKVESRQEYDAYRKLLDLGLVGDGFRMHYPKPSGELDAAALEAYQDEMRRRWYEQLGEWTRAHGAYELERGVMMDPVSDLQPEPSPSVIAENEARSYIIFAAFSLIAVGSYAYYVFG</sequence>
<dbReference type="Proteomes" id="UP000286415">
    <property type="component" value="Unassembled WGS sequence"/>
</dbReference>
<evidence type="ECO:0000313" key="4">
    <source>
        <dbReference type="Proteomes" id="UP000286415"/>
    </source>
</evidence>
<dbReference type="PRINTS" id="PR00625">
    <property type="entry name" value="JDOMAIN"/>
</dbReference>
<gene>
    <name evidence="3" type="ORF">CSKR_111191</name>
</gene>
<protein>
    <submittedName>
        <fullName evidence="3">Uncharacterized protein</fullName>
    </submittedName>
</protein>
<feature type="compositionally biased region" description="Basic and acidic residues" evidence="1">
    <location>
        <begin position="214"/>
        <end position="223"/>
    </location>
</feature>
<dbReference type="InterPro" id="IPR052763">
    <property type="entry name" value="DnaJ_C4"/>
</dbReference>
<dbReference type="OrthoDB" id="552049at2759"/>
<feature type="region of interest" description="Disordered" evidence="1">
    <location>
        <begin position="313"/>
        <end position="332"/>
    </location>
</feature>
<feature type="region of interest" description="Disordered" evidence="1">
    <location>
        <begin position="466"/>
        <end position="487"/>
    </location>
</feature>
<keyword evidence="2" id="KW-0472">Membrane</keyword>
<name>A0A419QG82_CLOSI</name>
<feature type="compositionally biased region" description="Low complexity" evidence="1">
    <location>
        <begin position="320"/>
        <end position="332"/>
    </location>
</feature>
<proteinExistence type="predicted"/>
<feature type="compositionally biased region" description="Basic residues" evidence="1">
    <location>
        <begin position="361"/>
        <end position="378"/>
    </location>
</feature>
<feature type="region of interest" description="Disordered" evidence="1">
    <location>
        <begin position="634"/>
        <end position="668"/>
    </location>
</feature>
<comment type="caution">
    <text evidence="3">The sequence shown here is derived from an EMBL/GenBank/DDBJ whole genome shotgun (WGS) entry which is preliminary data.</text>
</comment>
<keyword evidence="2" id="KW-1133">Transmembrane helix</keyword>
<feature type="region of interest" description="Disordered" evidence="1">
    <location>
        <begin position="214"/>
        <end position="244"/>
    </location>
</feature>
<reference evidence="3 4" key="1">
    <citation type="journal article" date="2018" name="Biotechnol. Adv.">
        <title>Improved genomic resources and new bioinformatic workflow for the carcinogenic parasite Clonorchis sinensis: Biotechnological implications.</title>
        <authorList>
            <person name="Wang D."/>
            <person name="Korhonen P.K."/>
            <person name="Gasser R.B."/>
            <person name="Young N.D."/>
        </authorList>
    </citation>
    <scope>NUCLEOTIDE SEQUENCE [LARGE SCALE GENOMIC DNA]</scope>
    <source>
        <strain evidence="3">Cs-k2</strain>
    </source>
</reference>
<keyword evidence="2" id="KW-0812">Transmembrane</keyword>
<dbReference type="PANTHER" id="PTHR44825:SF1">
    <property type="entry name" value="DNAJ HOMOLOG SUBFAMILY C MEMBER 4"/>
    <property type="match status" value="1"/>
</dbReference>
<dbReference type="SMART" id="SM00271">
    <property type="entry name" value="DnaJ"/>
    <property type="match status" value="1"/>
</dbReference>
<feature type="compositionally biased region" description="Basic and acidic residues" evidence="1">
    <location>
        <begin position="518"/>
        <end position="538"/>
    </location>
</feature>
<dbReference type="Pfam" id="PF00226">
    <property type="entry name" value="DnaJ"/>
    <property type="match status" value="1"/>
</dbReference>
<feature type="region of interest" description="Disordered" evidence="1">
    <location>
        <begin position="361"/>
        <end position="385"/>
    </location>
</feature>
<dbReference type="STRING" id="79923.A0A419QG82"/>
<reference evidence="3 4" key="2">
    <citation type="journal article" date="2021" name="Genomics">
        <title>High-quality reference genome for Clonorchis sinensis.</title>
        <authorList>
            <person name="Young N.D."/>
            <person name="Stroehlein A.J."/>
            <person name="Kinkar L."/>
            <person name="Wang T."/>
            <person name="Sohn W.M."/>
            <person name="Chang B.C.H."/>
            <person name="Kaur P."/>
            <person name="Weisz D."/>
            <person name="Dudchenko O."/>
            <person name="Aiden E.L."/>
            <person name="Korhonen P.K."/>
            <person name="Gasser R.B."/>
        </authorList>
    </citation>
    <scope>NUCLEOTIDE SEQUENCE [LARGE SCALE GENOMIC DNA]</scope>
    <source>
        <strain evidence="3">Cs-k2</strain>
    </source>
</reference>
<evidence type="ECO:0000256" key="1">
    <source>
        <dbReference type="SAM" id="MobiDB-lite"/>
    </source>
</evidence>
<dbReference type="EMBL" id="NIRI02000056">
    <property type="protein sequence ID" value="KAG5445678.1"/>
    <property type="molecule type" value="Genomic_DNA"/>
</dbReference>
<accession>A0A419QG82</accession>
<dbReference type="PROSITE" id="PS50076">
    <property type="entry name" value="DNAJ_2"/>
    <property type="match status" value="1"/>
</dbReference>
<dbReference type="CDD" id="cd06257">
    <property type="entry name" value="DnaJ"/>
    <property type="match status" value="1"/>
</dbReference>
<dbReference type="Gene3D" id="1.10.287.110">
    <property type="entry name" value="DnaJ domain"/>
    <property type="match status" value="1"/>
</dbReference>
<dbReference type="InParanoid" id="A0A419QG82"/>
<feature type="region of interest" description="Disordered" evidence="1">
    <location>
        <begin position="131"/>
        <end position="183"/>
    </location>
</feature>
<feature type="compositionally biased region" description="Basic and acidic residues" evidence="1">
    <location>
        <begin position="634"/>
        <end position="643"/>
    </location>
</feature>
<feature type="compositionally biased region" description="Low complexity" evidence="1">
    <location>
        <begin position="149"/>
        <end position="161"/>
    </location>
</feature>
<feature type="region of interest" description="Disordered" evidence="1">
    <location>
        <begin position="503"/>
        <end position="540"/>
    </location>
</feature>
<organism evidence="3 4">
    <name type="scientific">Clonorchis sinensis</name>
    <name type="common">Chinese liver fluke</name>
    <dbReference type="NCBI Taxonomy" id="79923"/>
    <lineage>
        <taxon>Eukaryota</taxon>
        <taxon>Metazoa</taxon>
        <taxon>Spiralia</taxon>
        <taxon>Lophotrochozoa</taxon>
        <taxon>Platyhelminthes</taxon>
        <taxon>Trematoda</taxon>
        <taxon>Digenea</taxon>
        <taxon>Opisthorchiida</taxon>
        <taxon>Opisthorchiata</taxon>
        <taxon>Opisthorchiidae</taxon>
        <taxon>Clonorchis</taxon>
    </lineage>
</organism>
<dbReference type="InterPro" id="IPR001623">
    <property type="entry name" value="DnaJ_domain"/>
</dbReference>
<feature type="compositionally biased region" description="Polar residues" evidence="1">
    <location>
        <begin position="471"/>
        <end position="487"/>
    </location>
</feature>
<dbReference type="AlphaFoldDB" id="A0A419QG82"/>
<evidence type="ECO:0000256" key="2">
    <source>
        <dbReference type="SAM" id="Phobius"/>
    </source>
</evidence>
<dbReference type="PANTHER" id="PTHR44825">
    <property type="match status" value="1"/>
</dbReference>